<dbReference type="EMBL" id="CP087977">
    <property type="protein sequence ID" value="UUZ44149.1"/>
    <property type="molecule type" value="Genomic_DNA"/>
</dbReference>
<organism evidence="1 2">
    <name type="scientific">Janibacter limosus</name>
    <dbReference type="NCBI Taxonomy" id="53458"/>
    <lineage>
        <taxon>Bacteria</taxon>
        <taxon>Bacillati</taxon>
        <taxon>Actinomycetota</taxon>
        <taxon>Actinomycetes</taxon>
        <taxon>Micrococcales</taxon>
        <taxon>Intrasporangiaceae</taxon>
        <taxon>Janibacter</taxon>
    </lineage>
</organism>
<evidence type="ECO:0000313" key="1">
    <source>
        <dbReference type="EMBL" id="UUZ44149.1"/>
    </source>
</evidence>
<dbReference type="Proteomes" id="UP001059663">
    <property type="component" value="Chromosome"/>
</dbReference>
<proteinExistence type="predicted"/>
<accession>A0AC61U2C3</accession>
<reference evidence="1" key="1">
    <citation type="submission" date="2021-11" db="EMBL/GenBank/DDBJ databases">
        <title>Study of the species diversity of bacterial strains isolated from a unique natural object - Shulgan-Tash cave (Bashkiria).</title>
        <authorList>
            <person name="Sazanova A.L."/>
            <person name="Chirak E.R."/>
            <person name="Safronova V.I."/>
        </authorList>
    </citation>
    <scope>NUCLEOTIDE SEQUENCE</scope>
    <source>
        <strain evidence="1">P1</strain>
    </source>
</reference>
<sequence length="121" mass="12647">MVTDTIAAPCERAQSTHSTISVVAPRLGHGHQQRVGEVEVRAVVGRDARGGERGADPGARLREVATVDRGVVAGAARDEGDSPPTGEEPTELLTQGQQRVEGASDRLRLLGDLVGHDGHDA</sequence>
<gene>
    <name evidence="1" type="ORF">LP422_16455</name>
</gene>
<name>A0AC61U2C3_9MICO</name>
<evidence type="ECO:0000313" key="2">
    <source>
        <dbReference type="Proteomes" id="UP001059663"/>
    </source>
</evidence>
<protein>
    <submittedName>
        <fullName evidence="1">Uncharacterized protein</fullName>
    </submittedName>
</protein>